<sequence length="80" mass="8708">NALQVASERGHDRIVKLLLDKGADVNAQGGDFDNALQAVSREAMSRSWSYCLTRAPTSTCNVESMVTYSSRLQQEATSIS</sequence>
<dbReference type="Proteomes" id="UP000800200">
    <property type="component" value="Unassembled WGS sequence"/>
</dbReference>
<evidence type="ECO:0000256" key="1">
    <source>
        <dbReference type="PROSITE-ProRule" id="PRU00023"/>
    </source>
</evidence>
<feature type="repeat" description="ANK" evidence="1">
    <location>
        <begin position="1"/>
        <end position="30"/>
    </location>
</feature>
<organism evidence="2 3">
    <name type="scientific">Zopfia rhizophila CBS 207.26</name>
    <dbReference type="NCBI Taxonomy" id="1314779"/>
    <lineage>
        <taxon>Eukaryota</taxon>
        <taxon>Fungi</taxon>
        <taxon>Dikarya</taxon>
        <taxon>Ascomycota</taxon>
        <taxon>Pezizomycotina</taxon>
        <taxon>Dothideomycetes</taxon>
        <taxon>Dothideomycetes incertae sedis</taxon>
        <taxon>Zopfiaceae</taxon>
        <taxon>Zopfia</taxon>
    </lineage>
</organism>
<dbReference type="Gene3D" id="1.25.40.20">
    <property type="entry name" value="Ankyrin repeat-containing domain"/>
    <property type="match status" value="1"/>
</dbReference>
<dbReference type="AlphaFoldDB" id="A0A6A6EBF1"/>
<reference evidence="2" key="1">
    <citation type="journal article" date="2020" name="Stud. Mycol.">
        <title>101 Dothideomycetes genomes: a test case for predicting lifestyles and emergence of pathogens.</title>
        <authorList>
            <person name="Haridas S."/>
            <person name="Albert R."/>
            <person name="Binder M."/>
            <person name="Bloem J."/>
            <person name="Labutti K."/>
            <person name="Salamov A."/>
            <person name="Andreopoulos B."/>
            <person name="Baker S."/>
            <person name="Barry K."/>
            <person name="Bills G."/>
            <person name="Bluhm B."/>
            <person name="Cannon C."/>
            <person name="Castanera R."/>
            <person name="Culley D."/>
            <person name="Daum C."/>
            <person name="Ezra D."/>
            <person name="Gonzalez J."/>
            <person name="Henrissat B."/>
            <person name="Kuo A."/>
            <person name="Liang C."/>
            <person name="Lipzen A."/>
            <person name="Lutzoni F."/>
            <person name="Magnuson J."/>
            <person name="Mondo S."/>
            <person name="Nolan M."/>
            <person name="Ohm R."/>
            <person name="Pangilinan J."/>
            <person name="Park H.-J."/>
            <person name="Ramirez L."/>
            <person name="Alfaro M."/>
            <person name="Sun H."/>
            <person name="Tritt A."/>
            <person name="Yoshinaga Y."/>
            <person name="Zwiers L.-H."/>
            <person name="Turgeon B."/>
            <person name="Goodwin S."/>
            <person name="Spatafora J."/>
            <person name="Crous P."/>
            <person name="Grigoriev I."/>
        </authorList>
    </citation>
    <scope>NUCLEOTIDE SEQUENCE</scope>
    <source>
        <strain evidence="2">CBS 207.26</strain>
    </source>
</reference>
<dbReference type="InterPro" id="IPR036770">
    <property type="entry name" value="Ankyrin_rpt-contain_sf"/>
</dbReference>
<dbReference type="PROSITE" id="PS50297">
    <property type="entry name" value="ANK_REP_REGION"/>
    <property type="match status" value="1"/>
</dbReference>
<keyword evidence="3" id="KW-1185">Reference proteome</keyword>
<evidence type="ECO:0000313" key="2">
    <source>
        <dbReference type="EMBL" id="KAF2188395.1"/>
    </source>
</evidence>
<dbReference type="EMBL" id="ML994624">
    <property type="protein sequence ID" value="KAF2188395.1"/>
    <property type="molecule type" value="Genomic_DNA"/>
</dbReference>
<dbReference type="Pfam" id="PF00023">
    <property type="entry name" value="Ank"/>
    <property type="match status" value="1"/>
</dbReference>
<keyword evidence="1" id="KW-0040">ANK repeat</keyword>
<evidence type="ECO:0000313" key="3">
    <source>
        <dbReference type="Proteomes" id="UP000800200"/>
    </source>
</evidence>
<dbReference type="InterPro" id="IPR002110">
    <property type="entry name" value="Ankyrin_rpt"/>
</dbReference>
<gene>
    <name evidence="2" type="ORF">K469DRAFT_769075</name>
</gene>
<dbReference type="SUPFAM" id="SSF48403">
    <property type="entry name" value="Ankyrin repeat"/>
    <property type="match status" value="1"/>
</dbReference>
<dbReference type="OrthoDB" id="4772757at2759"/>
<accession>A0A6A6EBF1</accession>
<name>A0A6A6EBF1_9PEZI</name>
<protein>
    <submittedName>
        <fullName evidence="2">Uncharacterized protein</fullName>
    </submittedName>
</protein>
<feature type="non-terminal residue" evidence="2">
    <location>
        <position position="1"/>
    </location>
</feature>
<dbReference type="PROSITE" id="PS50088">
    <property type="entry name" value="ANK_REPEAT"/>
    <property type="match status" value="1"/>
</dbReference>
<proteinExistence type="predicted"/>